<evidence type="ECO:0000256" key="2">
    <source>
        <dbReference type="SAM" id="SignalP"/>
    </source>
</evidence>
<protein>
    <recommendedName>
        <fullName evidence="5">RxLR effector protein</fullName>
    </recommendedName>
</protein>
<feature type="region of interest" description="Disordered" evidence="1">
    <location>
        <begin position="34"/>
        <end position="64"/>
    </location>
</feature>
<dbReference type="AlphaFoldDB" id="A0A225W8N8"/>
<dbReference type="OrthoDB" id="122142at2759"/>
<keyword evidence="2" id="KW-0732">Signal</keyword>
<dbReference type="PROSITE" id="PS51257">
    <property type="entry name" value="PROKAR_LIPOPROTEIN"/>
    <property type="match status" value="1"/>
</dbReference>
<evidence type="ECO:0008006" key="5">
    <source>
        <dbReference type="Google" id="ProtNLM"/>
    </source>
</evidence>
<evidence type="ECO:0000313" key="3">
    <source>
        <dbReference type="EMBL" id="OWZ14101.1"/>
    </source>
</evidence>
<organism evidence="3 4">
    <name type="scientific">Phytophthora megakarya</name>
    <dbReference type="NCBI Taxonomy" id="4795"/>
    <lineage>
        <taxon>Eukaryota</taxon>
        <taxon>Sar</taxon>
        <taxon>Stramenopiles</taxon>
        <taxon>Oomycota</taxon>
        <taxon>Peronosporomycetes</taxon>
        <taxon>Peronosporales</taxon>
        <taxon>Peronosporaceae</taxon>
        <taxon>Phytophthora</taxon>
    </lineage>
</organism>
<accession>A0A225W8N8</accession>
<sequence length="118" mass="13058">MQFSKTIILLVAGFLIGCNGFSHEREKATSFIRSGEERAGGTTGRSAAARTSVGGAISTNTGSSRESEMITVTTYNGNGLRQRLLKWWKRIFGSDTELRSLDFQQQHTRSDKVIQVRT</sequence>
<keyword evidence="4" id="KW-1185">Reference proteome</keyword>
<feature type="chain" id="PRO_5012872478" description="RxLR effector protein" evidence="2">
    <location>
        <begin position="21"/>
        <end position="118"/>
    </location>
</feature>
<dbReference type="EMBL" id="NBNE01001418">
    <property type="protein sequence ID" value="OWZ14101.1"/>
    <property type="molecule type" value="Genomic_DNA"/>
</dbReference>
<proteinExistence type="predicted"/>
<name>A0A225W8N8_9STRA</name>
<reference evidence="4" key="1">
    <citation type="submission" date="2017-03" db="EMBL/GenBank/DDBJ databases">
        <title>Phytopthora megakarya and P. palmivora, two closely related causual agents of cacao black pod achieved similar genome size and gene model numbers by different mechanisms.</title>
        <authorList>
            <person name="Ali S."/>
            <person name="Shao J."/>
            <person name="Larry D.J."/>
            <person name="Kronmiller B."/>
            <person name="Shen D."/>
            <person name="Strem M.D."/>
            <person name="Melnick R.L."/>
            <person name="Guiltinan M.J."/>
            <person name="Tyler B.M."/>
            <person name="Meinhardt L.W."/>
            <person name="Bailey B.A."/>
        </authorList>
    </citation>
    <scope>NUCLEOTIDE SEQUENCE [LARGE SCALE GENOMIC DNA]</scope>
    <source>
        <strain evidence="4">zdho120</strain>
    </source>
</reference>
<feature type="signal peptide" evidence="2">
    <location>
        <begin position="1"/>
        <end position="20"/>
    </location>
</feature>
<evidence type="ECO:0000256" key="1">
    <source>
        <dbReference type="SAM" id="MobiDB-lite"/>
    </source>
</evidence>
<comment type="caution">
    <text evidence="3">The sequence shown here is derived from an EMBL/GenBank/DDBJ whole genome shotgun (WGS) entry which is preliminary data.</text>
</comment>
<dbReference type="Proteomes" id="UP000198211">
    <property type="component" value="Unassembled WGS sequence"/>
</dbReference>
<gene>
    <name evidence="3" type="ORF">PHMEG_00012470</name>
</gene>
<evidence type="ECO:0000313" key="4">
    <source>
        <dbReference type="Proteomes" id="UP000198211"/>
    </source>
</evidence>